<name>A0A7K3W2I6_9ACTN</name>
<dbReference type="SUPFAM" id="SSF75304">
    <property type="entry name" value="Amidase signature (AS) enzymes"/>
    <property type="match status" value="2"/>
</dbReference>
<comment type="similarity">
    <text evidence="1">Belongs to the bacterial solute-binding protein 5 family.</text>
</comment>
<keyword evidence="2" id="KW-0813">Transport</keyword>
<dbReference type="Gene3D" id="3.40.190.10">
    <property type="entry name" value="Periplasmic binding protein-like II"/>
    <property type="match status" value="1"/>
</dbReference>
<evidence type="ECO:0000256" key="2">
    <source>
        <dbReference type="ARBA" id="ARBA00022448"/>
    </source>
</evidence>
<dbReference type="Gene3D" id="3.90.76.10">
    <property type="entry name" value="Dipeptide-binding Protein, Domain 1"/>
    <property type="match status" value="1"/>
</dbReference>
<dbReference type="GO" id="GO:0015833">
    <property type="term" value="P:peptide transport"/>
    <property type="evidence" value="ECO:0007669"/>
    <property type="project" value="TreeGrafter"/>
</dbReference>
<dbReference type="EMBL" id="JAAGWF010000015">
    <property type="protein sequence ID" value="NEK59002.1"/>
    <property type="molecule type" value="Genomic_DNA"/>
</dbReference>
<keyword evidence="7" id="KW-1185">Reference proteome</keyword>
<dbReference type="PANTHER" id="PTHR30290">
    <property type="entry name" value="PERIPLASMIC BINDING COMPONENT OF ABC TRANSPORTER"/>
    <property type="match status" value="1"/>
</dbReference>
<dbReference type="GO" id="GO:1904680">
    <property type="term" value="F:peptide transmembrane transporter activity"/>
    <property type="evidence" value="ECO:0007669"/>
    <property type="project" value="TreeGrafter"/>
</dbReference>
<evidence type="ECO:0000256" key="4">
    <source>
        <dbReference type="SAM" id="MobiDB-lite"/>
    </source>
</evidence>
<dbReference type="RefSeq" id="WP_163482375.1">
    <property type="nucleotide sequence ID" value="NZ_JAAGWF010000015.1"/>
</dbReference>
<protein>
    <submittedName>
        <fullName evidence="6">ABC transporter substrate-binding protein</fullName>
    </submittedName>
</protein>
<feature type="domain" description="Solute-binding protein family 5" evidence="5">
    <location>
        <begin position="230"/>
        <end position="576"/>
    </location>
</feature>
<dbReference type="InterPro" id="IPR000914">
    <property type="entry name" value="SBP_5_dom"/>
</dbReference>
<feature type="region of interest" description="Disordered" evidence="4">
    <location>
        <begin position="93"/>
        <end position="146"/>
    </location>
</feature>
<dbReference type="SUPFAM" id="SSF53850">
    <property type="entry name" value="Periplasmic binding protein-like II"/>
    <property type="match status" value="1"/>
</dbReference>
<dbReference type="InterPro" id="IPR039424">
    <property type="entry name" value="SBP_5"/>
</dbReference>
<dbReference type="PANTHER" id="PTHR30290:SF9">
    <property type="entry name" value="OLIGOPEPTIDE-BINDING PROTEIN APPA"/>
    <property type="match status" value="1"/>
</dbReference>
<feature type="compositionally biased region" description="Basic and acidic residues" evidence="4">
    <location>
        <begin position="116"/>
        <end position="132"/>
    </location>
</feature>
<evidence type="ECO:0000313" key="7">
    <source>
        <dbReference type="Proteomes" id="UP000470246"/>
    </source>
</evidence>
<reference evidence="6 7" key="1">
    <citation type="submission" date="2020-02" db="EMBL/GenBank/DDBJ databases">
        <title>Geodermatophilus sabuli CPCC 205279 I12A-02694.</title>
        <authorList>
            <person name="Jiang Z."/>
        </authorList>
    </citation>
    <scope>NUCLEOTIDE SEQUENCE [LARGE SCALE GENOMIC DNA]</scope>
    <source>
        <strain evidence="6 7">I12A-02694</strain>
    </source>
</reference>
<evidence type="ECO:0000256" key="3">
    <source>
        <dbReference type="ARBA" id="ARBA00022729"/>
    </source>
</evidence>
<sequence>MAVKDDVAVVGVPMMNGSATVEGFVPARDATVVTRLLAPEVRRQYDAALGLPVGTMLVGRRSEDTTCLRVAHAFEELSGGFPRPAGPLTSRHVRGPHGGDPRTCPVAGCVTGRSRSGNDHRPDLRGTGDRARVGCRTQQPSPPEVPVRRTRLLPLAAAAALLLTACGGGGESVDTGGGGGGGGEGGTLVAAVAAQPDQFDPHVTTAYPSFQVLENVYDTLVVPSAEDLTFEPSLATEWETSEDALTWTFTLREDVTFHDGSEFDSADVVYSYNRIIDEELSNSFRFANVESVAADGPQTVVITLSQPTPNLLERIGSFKGMAILPENAAEDIDLTTEANGTGPFQLESSDSSSTVLTAFEDYWGGAPSVGGVEFRYITEPAAALTALQNGEVQWTDNVPPQQIESLEGDDSVELQTTPSVDYWYMSMNYARAPFDNRDVRRAISFAIDREAVAEAAWFGAAQANQTAIPEDSFFYHDYAPFQPDPDQARQLLQQAGVQTPLTMGLMVTDEFPETVTAAQVIASQLEPIGIDVEIETLDFATWLDRQGQGDYDAFYLGWLGNLDPAAYYQEQHQTGGPNNYQGYSNPQVDQLLQQGATETDDAARKAAYDQAAEIIVDDVSYLYLYNPDVVQAWAPGLSGYQIRADKAINFESVELP</sequence>
<dbReference type="Gene3D" id="3.10.105.10">
    <property type="entry name" value="Dipeptide-binding Protein, Domain 3"/>
    <property type="match status" value="1"/>
</dbReference>
<comment type="caution">
    <text evidence="6">The sequence shown here is derived from an EMBL/GenBank/DDBJ whole genome shotgun (WGS) entry which is preliminary data.</text>
</comment>
<gene>
    <name evidence="6" type="ORF">GCU56_14110</name>
</gene>
<keyword evidence="3" id="KW-0732">Signal</keyword>
<accession>A0A7K3W2I6</accession>
<organism evidence="6 7">
    <name type="scientific">Geodermatophilus sabuli</name>
    <dbReference type="NCBI Taxonomy" id="1564158"/>
    <lineage>
        <taxon>Bacteria</taxon>
        <taxon>Bacillati</taxon>
        <taxon>Actinomycetota</taxon>
        <taxon>Actinomycetes</taxon>
        <taxon>Geodermatophilales</taxon>
        <taxon>Geodermatophilaceae</taxon>
        <taxon>Geodermatophilus</taxon>
    </lineage>
</organism>
<evidence type="ECO:0000256" key="1">
    <source>
        <dbReference type="ARBA" id="ARBA00005695"/>
    </source>
</evidence>
<dbReference type="Gene3D" id="3.90.1300.10">
    <property type="entry name" value="Amidase signature (AS) domain"/>
    <property type="match status" value="1"/>
</dbReference>
<dbReference type="Proteomes" id="UP000470246">
    <property type="component" value="Unassembled WGS sequence"/>
</dbReference>
<proteinExistence type="inferred from homology"/>
<evidence type="ECO:0000259" key="5">
    <source>
        <dbReference type="Pfam" id="PF00496"/>
    </source>
</evidence>
<dbReference type="InterPro" id="IPR036928">
    <property type="entry name" value="AS_sf"/>
</dbReference>
<dbReference type="AlphaFoldDB" id="A0A7K3W2I6"/>
<dbReference type="Pfam" id="PF00496">
    <property type="entry name" value="SBP_bac_5"/>
    <property type="match status" value="1"/>
</dbReference>
<evidence type="ECO:0000313" key="6">
    <source>
        <dbReference type="EMBL" id="NEK59002.1"/>
    </source>
</evidence>